<gene>
    <name evidence="2" type="ORF">CEXT_144181</name>
</gene>
<dbReference type="EMBL" id="BPLR01019908">
    <property type="protein sequence ID" value="GIX73050.1"/>
    <property type="molecule type" value="Genomic_DNA"/>
</dbReference>
<keyword evidence="3" id="KW-1185">Reference proteome</keyword>
<accession>A0AAV4MMC6</accession>
<proteinExistence type="predicted"/>
<evidence type="ECO:0000256" key="1">
    <source>
        <dbReference type="SAM" id="MobiDB-lite"/>
    </source>
</evidence>
<comment type="caution">
    <text evidence="2">The sequence shown here is derived from an EMBL/GenBank/DDBJ whole genome shotgun (WGS) entry which is preliminary data.</text>
</comment>
<sequence>MFHSAPPFSNLYCDIDVTRTSSSTFMLKRHLSKRKIPENENCRIQLSFPKTAGTKGTTKVKGKDAHNIKSGSQR</sequence>
<evidence type="ECO:0000313" key="3">
    <source>
        <dbReference type="Proteomes" id="UP001054945"/>
    </source>
</evidence>
<reference evidence="2 3" key="1">
    <citation type="submission" date="2021-06" db="EMBL/GenBank/DDBJ databases">
        <title>Caerostris extrusa draft genome.</title>
        <authorList>
            <person name="Kono N."/>
            <person name="Arakawa K."/>
        </authorList>
    </citation>
    <scope>NUCLEOTIDE SEQUENCE [LARGE SCALE GENOMIC DNA]</scope>
</reference>
<feature type="region of interest" description="Disordered" evidence="1">
    <location>
        <begin position="52"/>
        <end position="74"/>
    </location>
</feature>
<protein>
    <submittedName>
        <fullName evidence="2">Uncharacterized protein</fullName>
    </submittedName>
</protein>
<name>A0AAV4MMC6_CAEEX</name>
<dbReference type="Proteomes" id="UP001054945">
    <property type="component" value="Unassembled WGS sequence"/>
</dbReference>
<evidence type="ECO:0000313" key="2">
    <source>
        <dbReference type="EMBL" id="GIX73050.1"/>
    </source>
</evidence>
<organism evidence="2 3">
    <name type="scientific">Caerostris extrusa</name>
    <name type="common">Bark spider</name>
    <name type="synonym">Caerostris bankana</name>
    <dbReference type="NCBI Taxonomy" id="172846"/>
    <lineage>
        <taxon>Eukaryota</taxon>
        <taxon>Metazoa</taxon>
        <taxon>Ecdysozoa</taxon>
        <taxon>Arthropoda</taxon>
        <taxon>Chelicerata</taxon>
        <taxon>Arachnida</taxon>
        <taxon>Araneae</taxon>
        <taxon>Araneomorphae</taxon>
        <taxon>Entelegynae</taxon>
        <taxon>Araneoidea</taxon>
        <taxon>Araneidae</taxon>
        <taxon>Caerostris</taxon>
    </lineage>
</organism>
<dbReference type="AlphaFoldDB" id="A0AAV4MMC6"/>